<keyword evidence="7" id="KW-0175">Coiled coil</keyword>
<dbReference type="InterPro" id="IPR006073">
    <property type="entry name" value="GTP-bd"/>
</dbReference>
<proteinExistence type="inferred from homology"/>
<dbReference type="PANTHER" id="PTHR11702">
    <property type="entry name" value="DEVELOPMENTALLY REGULATED GTP-BINDING PROTEIN-RELATED"/>
    <property type="match status" value="1"/>
</dbReference>
<evidence type="ECO:0000256" key="4">
    <source>
        <dbReference type="ARBA" id="ARBA00022741"/>
    </source>
</evidence>
<dbReference type="Gene3D" id="2.70.210.12">
    <property type="entry name" value="GTP1/OBG domain"/>
    <property type="match status" value="1"/>
</dbReference>
<feature type="coiled-coil region" evidence="7">
    <location>
        <begin position="342"/>
        <end position="369"/>
    </location>
</feature>
<evidence type="ECO:0000259" key="8">
    <source>
        <dbReference type="PROSITE" id="PS51710"/>
    </source>
</evidence>
<evidence type="ECO:0000256" key="1">
    <source>
        <dbReference type="ARBA" id="ARBA00004604"/>
    </source>
</evidence>
<dbReference type="GO" id="GO:0003924">
    <property type="term" value="F:GTPase activity"/>
    <property type="evidence" value="ECO:0007669"/>
    <property type="project" value="InterPro"/>
</dbReference>
<dbReference type="GO" id="GO:0005525">
    <property type="term" value="F:GTP binding"/>
    <property type="evidence" value="ECO:0007669"/>
    <property type="project" value="UniProtKB-KW"/>
</dbReference>
<comment type="similarity">
    <text evidence="2">Belongs to the TRAFAC class OBG-HflX-like GTPase superfamily. OBG GTPase family.</text>
</comment>
<accession>A0A9N9X0G4</accession>
<dbReference type="Pfam" id="PF01018">
    <property type="entry name" value="GTP1_OBG"/>
    <property type="match status" value="1"/>
</dbReference>
<keyword evidence="6" id="KW-0539">Nucleus</keyword>
<dbReference type="GO" id="GO:0000287">
    <property type="term" value="F:magnesium ion binding"/>
    <property type="evidence" value="ECO:0007669"/>
    <property type="project" value="InterPro"/>
</dbReference>
<dbReference type="PROSITE" id="PS51710">
    <property type="entry name" value="G_OBG"/>
    <property type="match status" value="1"/>
</dbReference>
<evidence type="ECO:0000313" key="10">
    <source>
        <dbReference type="EMBL" id="CAG9814058.1"/>
    </source>
</evidence>
<evidence type="ECO:0000313" key="11">
    <source>
        <dbReference type="Proteomes" id="UP001153737"/>
    </source>
</evidence>
<dbReference type="EMBL" id="OU896716">
    <property type="protein sequence ID" value="CAG9814058.1"/>
    <property type="molecule type" value="Genomic_DNA"/>
</dbReference>
<dbReference type="CDD" id="cd01898">
    <property type="entry name" value="Obg"/>
    <property type="match status" value="1"/>
</dbReference>
<dbReference type="PIRSF" id="PIRSF002401">
    <property type="entry name" value="GTP_bd_Obg/CgtA"/>
    <property type="match status" value="1"/>
</dbReference>
<dbReference type="Proteomes" id="UP001153737">
    <property type="component" value="Chromosome 10"/>
</dbReference>
<dbReference type="SUPFAM" id="SSF52540">
    <property type="entry name" value="P-loop containing nucleoside triphosphate hydrolases"/>
    <property type="match status" value="1"/>
</dbReference>
<dbReference type="PANTHER" id="PTHR11702:SF43">
    <property type="entry name" value="GTP-BINDING PROTEIN 10"/>
    <property type="match status" value="1"/>
</dbReference>
<dbReference type="InterPro" id="IPR036726">
    <property type="entry name" value="GTP1_OBG_dom_sf"/>
</dbReference>
<dbReference type="Pfam" id="PF01926">
    <property type="entry name" value="MMR_HSR1"/>
    <property type="match status" value="1"/>
</dbReference>
<dbReference type="GO" id="GO:0042254">
    <property type="term" value="P:ribosome biogenesis"/>
    <property type="evidence" value="ECO:0007669"/>
    <property type="project" value="UniProtKB-UniRule"/>
</dbReference>
<evidence type="ECO:0000256" key="7">
    <source>
        <dbReference type="SAM" id="Coils"/>
    </source>
</evidence>
<organism evidence="10 11">
    <name type="scientific">Phaedon cochleariae</name>
    <name type="common">Mustard beetle</name>
    <dbReference type="NCBI Taxonomy" id="80249"/>
    <lineage>
        <taxon>Eukaryota</taxon>
        <taxon>Metazoa</taxon>
        <taxon>Ecdysozoa</taxon>
        <taxon>Arthropoda</taxon>
        <taxon>Hexapoda</taxon>
        <taxon>Insecta</taxon>
        <taxon>Pterygota</taxon>
        <taxon>Neoptera</taxon>
        <taxon>Endopterygota</taxon>
        <taxon>Coleoptera</taxon>
        <taxon>Polyphaga</taxon>
        <taxon>Cucujiformia</taxon>
        <taxon>Chrysomeloidea</taxon>
        <taxon>Chrysomelidae</taxon>
        <taxon>Chrysomelinae</taxon>
        <taxon>Chrysomelini</taxon>
        <taxon>Phaedon</taxon>
    </lineage>
</organism>
<keyword evidence="3" id="KW-0690">Ribosome biogenesis</keyword>
<dbReference type="GO" id="GO:0005730">
    <property type="term" value="C:nucleolus"/>
    <property type="evidence" value="ECO:0007669"/>
    <property type="project" value="UniProtKB-SubCell"/>
</dbReference>
<evidence type="ECO:0000256" key="6">
    <source>
        <dbReference type="ARBA" id="ARBA00023242"/>
    </source>
</evidence>
<dbReference type="InterPro" id="IPR031167">
    <property type="entry name" value="G_OBG"/>
</dbReference>
<dbReference type="InterPro" id="IPR045086">
    <property type="entry name" value="OBG_GTPase"/>
</dbReference>
<feature type="domain" description="OBG-type G" evidence="8">
    <location>
        <begin position="158"/>
        <end position="353"/>
    </location>
</feature>
<comment type="subcellular location">
    <subcellularLocation>
        <location evidence="1">Nucleus</location>
        <location evidence="1">Nucleolus</location>
    </subcellularLocation>
</comment>
<evidence type="ECO:0000256" key="3">
    <source>
        <dbReference type="ARBA" id="ARBA00022517"/>
    </source>
</evidence>
<keyword evidence="5" id="KW-0342">GTP-binding</keyword>
<dbReference type="AlphaFoldDB" id="A0A9N9X0G4"/>
<dbReference type="SUPFAM" id="SSF82051">
    <property type="entry name" value="Obg GTP-binding protein N-terminal domain"/>
    <property type="match status" value="1"/>
</dbReference>
<dbReference type="PRINTS" id="PR00326">
    <property type="entry name" value="GTP1OBG"/>
</dbReference>
<reference evidence="10" key="1">
    <citation type="submission" date="2022-01" db="EMBL/GenBank/DDBJ databases">
        <authorList>
            <person name="King R."/>
        </authorList>
    </citation>
    <scope>NUCLEOTIDE SEQUENCE</scope>
</reference>
<evidence type="ECO:0000256" key="2">
    <source>
        <dbReference type="ARBA" id="ARBA00007699"/>
    </source>
</evidence>
<protein>
    <recommendedName>
        <fullName evidence="12">GTP-binding protein 10 homolog</fullName>
    </recommendedName>
</protein>
<evidence type="ECO:0000259" key="9">
    <source>
        <dbReference type="PROSITE" id="PS51883"/>
    </source>
</evidence>
<sequence length="386" mass="42879">MVQITNSLLAKVRKITRRFLREGFRDNLKIYVQGGAGGNGLPKFGGVGGNGGNVVVAAKEDISLETVFKSNKTKQYIAKGGRHASHNFILGIPGEDLRFEVPVGVSIITELGKKLGELNNEGDELVLAKGGTGGHAKNGFLGTKGQAYFVSLDLKLIADIGLVGFPNAGKSTLLRSISQAKPKIASYPFTTVKPNIGIMVYKDHRQISMADLPGLIEGAHANRGMGHEFLKHVERTKLLLMVVDINGFQLGPQYPHRSCLETVMLLIKELEMYNEDMLMKPSMILINKMDSEGALERFQEIRDHLKNLPEFFKQYPEEMRPNKTLNFCDIIPISAKEHPDDVEHVKQKLRKLLDVLAELEKEEEDQSTEIIENVRKSLKEKGPVLV</sequence>
<feature type="domain" description="Obg" evidence="9">
    <location>
        <begin position="22"/>
        <end position="157"/>
    </location>
</feature>
<dbReference type="InterPro" id="IPR006169">
    <property type="entry name" value="GTP1_OBG_dom"/>
</dbReference>
<dbReference type="Gene3D" id="3.40.50.300">
    <property type="entry name" value="P-loop containing nucleotide triphosphate hydrolases"/>
    <property type="match status" value="1"/>
</dbReference>
<dbReference type="InterPro" id="IPR014100">
    <property type="entry name" value="GTP-bd_Obg/CgtA"/>
</dbReference>
<keyword evidence="4" id="KW-0547">Nucleotide-binding</keyword>
<evidence type="ECO:0008006" key="12">
    <source>
        <dbReference type="Google" id="ProtNLM"/>
    </source>
</evidence>
<dbReference type="InterPro" id="IPR027417">
    <property type="entry name" value="P-loop_NTPase"/>
</dbReference>
<dbReference type="OrthoDB" id="347018at2759"/>
<reference evidence="10" key="2">
    <citation type="submission" date="2022-10" db="EMBL/GenBank/DDBJ databases">
        <authorList>
            <consortium name="ENA_rothamsted_submissions"/>
            <consortium name="culmorum"/>
            <person name="King R."/>
        </authorList>
    </citation>
    <scope>NUCLEOTIDE SEQUENCE</scope>
</reference>
<name>A0A9N9X0G4_PHACE</name>
<dbReference type="PROSITE" id="PS51883">
    <property type="entry name" value="OBG"/>
    <property type="match status" value="1"/>
</dbReference>
<keyword evidence="11" id="KW-1185">Reference proteome</keyword>
<dbReference type="GO" id="GO:0005739">
    <property type="term" value="C:mitochondrion"/>
    <property type="evidence" value="ECO:0007669"/>
    <property type="project" value="TreeGrafter"/>
</dbReference>
<evidence type="ECO:0000256" key="5">
    <source>
        <dbReference type="ARBA" id="ARBA00023134"/>
    </source>
</evidence>
<gene>
    <name evidence="10" type="ORF">PHAECO_LOCUS1508</name>
</gene>